<feature type="non-terminal residue" evidence="1">
    <location>
        <position position="1"/>
    </location>
</feature>
<proteinExistence type="predicted"/>
<protein>
    <recommendedName>
        <fullName evidence="2">Amidoligase enzyme</fullName>
    </recommendedName>
</protein>
<evidence type="ECO:0000313" key="1">
    <source>
        <dbReference type="EMBL" id="GAG07984.1"/>
    </source>
</evidence>
<dbReference type="AlphaFoldDB" id="X0UQA3"/>
<dbReference type="EMBL" id="BARS01021817">
    <property type="protein sequence ID" value="GAG07984.1"/>
    <property type="molecule type" value="Genomic_DNA"/>
</dbReference>
<reference evidence="1" key="1">
    <citation type="journal article" date="2014" name="Front. Microbiol.">
        <title>High frequency of phylogenetically diverse reductive dehalogenase-homologous genes in deep subseafloor sedimentary metagenomes.</title>
        <authorList>
            <person name="Kawai M."/>
            <person name="Futagami T."/>
            <person name="Toyoda A."/>
            <person name="Takaki Y."/>
            <person name="Nishi S."/>
            <person name="Hori S."/>
            <person name="Arai W."/>
            <person name="Tsubouchi T."/>
            <person name="Morono Y."/>
            <person name="Uchiyama I."/>
            <person name="Ito T."/>
            <person name="Fujiyama A."/>
            <person name="Inagaki F."/>
            <person name="Takami H."/>
        </authorList>
    </citation>
    <scope>NUCLEOTIDE SEQUENCE</scope>
    <source>
        <strain evidence="1">Expedition CK06-06</strain>
    </source>
</reference>
<organism evidence="1">
    <name type="scientific">marine sediment metagenome</name>
    <dbReference type="NCBI Taxonomy" id="412755"/>
    <lineage>
        <taxon>unclassified sequences</taxon>
        <taxon>metagenomes</taxon>
        <taxon>ecological metagenomes</taxon>
    </lineage>
</organism>
<comment type="caution">
    <text evidence="1">The sequence shown here is derived from an EMBL/GenBank/DDBJ whole genome shotgun (WGS) entry which is preliminary data.</text>
</comment>
<dbReference type="Pfam" id="PF12224">
    <property type="entry name" value="Amidoligase_2"/>
    <property type="match status" value="1"/>
</dbReference>
<accession>X0UQA3</accession>
<dbReference type="InterPro" id="IPR022025">
    <property type="entry name" value="Amidoligase_2"/>
</dbReference>
<evidence type="ECO:0008006" key="2">
    <source>
        <dbReference type="Google" id="ProtNLM"/>
    </source>
</evidence>
<sequence>SKGIEVVTHPFTWQKYNLEKEKWDTLLLYLRKRGYKANFPGIGFHVHTTKAAWGNSQIHRLLKFIYGNKSFILQIAQREPNQYCVMDNKDFDEAVLVAKDKKNRSRDHYSTVNLNNGTGQSSETVEFRMFQGTLEPFYLHKNMEFVHACWNFTREYVHTDVRAFNIFVGAHKKMYPCLFEFMKGV</sequence>
<name>X0UQA3_9ZZZZ</name>
<gene>
    <name evidence="1" type="ORF">S01H1_34978</name>
</gene>